<evidence type="ECO:0000256" key="5">
    <source>
        <dbReference type="ARBA" id="ARBA00022946"/>
    </source>
</evidence>
<evidence type="ECO:0000313" key="12">
    <source>
        <dbReference type="Proteomes" id="UP000355283"/>
    </source>
</evidence>
<keyword evidence="5" id="KW-0809">Transit peptide</keyword>
<dbReference type="PANTHER" id="PTHR13890">
    <property type="entry name" value="RNA SPLICING PROTEIN MRS2, MITOCHONDRIAL"/>
    <property type="match status" value="1"/>
</dbReference>
<dbReference type="GO" id="GO:0016020">
    <property type="term" value="C:membrane"/>
    <property type="evidence" value="ECO:0007669"/>
    <property type="project" value="UniProtKB-SubCell"/>
</dbReference>
<dbReference type="GO" id="GO:0015095">
    <property type="term" value="F:magnesium ion transmembrane transporter activity"/>
    <property type="evidence" value="ECO:0007669"/>
    <property type="project" value="TreeGrafter"/>
</dbReference>
<dbReference type="Gene3D" id="2.40.128.330">
    <property type="match status" value="1"/>
</dbReference>
<feature type="transmembrane region" description="Helical" evidence="10">
    <location>
        <begin position="376"/>
        <end position="399"/>
    </location>
</feature>
<accession>A0A4D9CPJ8</accession>
<dbReference type="OrthoDB" id="10251508at2759"/>
<feature type="transmembrane region" description="Helical" evidence="10">
    <location>
        <begin position="411"/>
        <end position="434"/>
    </location>
</feature>
<feature type="region of interest" description="Disordered" evidence="9">
    <location>
        <begin position="55"/>
        <end position="74"/>
    </location>
</feature>
<evidence type="ECO:0008006" key="13">
    <source>
        <dbReference type="Google" id="ProtNLM"/>
    </source>
</evidence>
<reference evidence="11 12" key="1">
    <citation type="submission" date="2019-01" db="EMBL/GenBank/DDBJ databases">
        <title>Nuclear Genome Assembly of the Microalgal Biofuel strain Nannochloropsis salina CCMP1776.</title>
        <authorList>
            <person name="Hovde B."/>
        </authorList>
    </citation>
    <scope>NUCLEOTIDE SEQUENCE [LARGE SCALE GENOMIC DNA]</scope>
    <source>
        <strain evidence="11 12">CCMP1776</strain>
    </source>
</reference>
<feature type="compositionally biased region" description="Basic and acidic residues" evidence="9">
    <location>
        <begin position="55"/>
        <end position="70"/>
    </location>
</feature>
<feature type="compositionally biased region" description="Basic and acidic residues" evidence="9">
    <location>
        <begin position="558"/>
        <end position="577"/>
    </location>
</feature>
<comment type="subcellular location">
    <subcellularLocation>
        <location evidence="1">Membrane</location>
        <topology evidence="1">Multi-pass membrane protein</topology>
    </subcellularLocation>
</comment>
<evidence type="ECO:0000256" key="10">
    <source>
        <dbReference type="SAM" id="Phobius"/>
    </source>
</evidence>
<dbReference type="PANTHER" id="PTHR13890:SF0">
    <property type="entry name" value="MAGNESIUM TRANSPORTER MRS2 HOMOLOG, MITOCHONDRIAL"/>
    <property type="match status" value="1"/>
</dbReference>
<proteinExistence type="predicted"/>
<evidence type="ECO:0000256" key="2">
    <source>
        <dbReference type="ARBA" id="ARBA00022448"/>
    </source>
</evidence>
<keyword evidence="7" id="KW-0406">Ion transport</keyword>
<organism evidence="11 12">
    <name type="scientific">Nannochloropsis salina CCMP1776</name>
    <dbReference type="NCBI Taxonomy" id="1027361"/>
    <lineage>
        <taxon>Eukaryota</taxon>
        <taxon>Sar</taxon>
        <taxon>Stramenopiles</taxon>
        <taxon>Ochrophyta</taxon>
        <taxon>Eustigmatophyceae</taxon>
        <taxon>Eustigmatales</taxon>
        <taxon>Monodopsidaceae</taxon>
        <taxon>Microchloropsis</taxon>
        <taxon>Microchloropsis salina</taxon>
    </lineage>
</organism>
<keyword evidence="6 10" id="KW-1133">Transmembrane helix</keyword>
<keyword evidence="12" id="KW-1185">Reference proteome</keyword>
<keyword evidence="4" id="KW-0460">Magnesium</keyword>
<evidence type="ECO:0000256" key="7">
    <source>
        <dbReference type="ARBA" id="ARBA00023065"/>
    </source>
</evidence>
<name>A0A4D9CPJ8_9STRA</name>
<evidence type="ECO:0000256" key="1">
    <source>
        <dbReference type="ARBA" id="ARBA00004141"/>
    </source>
</evidence>
<protein>
    <recommendedName>
        <fullName evidence="13">Magnesium transporter</fullName>
    </recommendedName>
</protein>
<dbReference type="EMBL" id="SDOX01000145">
    <property type="protein sequence ID" value="TFJ81082.1"/>
    <property type="molecule type" value="Genomic_DNA"/>
</dbReference>
<keyword evidence="2" id="KW-0813">Transport</keyword>
<dbReference type="Gene3D" id="1.20.58.340">
    <property type="entry name" value="Magnesium transport protein CorA, transmembrane region"/>
    <property type="match status" value="1"/>
</dbReference>
<dbReference type="AlphaFoldDB" id="A0A4D9CPJ8"/>
<evidence type="ECO:0000256" key="8">
    <source>
        <dbReference type="ARBA" id="ARBA00023136"/>
    </source>
</evidence>
<evidence type="ECO:0000313" key="11">
    <source>
        <dbReference type="EMBL" id="TFJ81082.1"/>
    </source>
</evidence>
<dbReference type="Pfam" id="PF22099">
    <property type="entry name" value="MRS2-like"/>
    <property type="match status" value="1"/>
</dbReference>
<gene>
    <name evidence="11" type="ORF">NSK_007725</name>
</gene>
<evidence type="ECO:0000256" key="4">
    <source>
        <dbReference type="ARBA" id="ARBA00022842"/>
    </source>
</evidence>
<dbReference type="Proteomes" id="UP000355283">
    <property type="component" value="Unassembled WGS sequence"/>
</dbReference>
<evidence type="ECO:0000256" key="9">
    <source>
        <dbReference type="SAM" id="MobiDB-lite"/>
    </source>
</evidence>
<comment type="caution">
    <text evidence="11">The sequence shown here is derived from an EMBL/GenBank/DDBJ whole genome shotgun (WGS) entry which is preliminary data.</text>
</comment>
<keyword evidence="3 10" id="KW-0812">Transmembrane</keyword>
<evidence type="ECO:0000256" key="6">
    <source>
        <dbReference type="ARBA" id="ARBA00022989"/>
    </source>
</evidence>
<sequence>MRRILQEGRRHTRGTFNIFSHSHPFHALRLPPTFSRPPLLPVSLGLRFIRIGRKGEDGPHFSTQKDETKRAPQRTSLSPYEIVATKLGRFDRQLQALQVDAEGEVSTCTTSIKELLLDTQMHVRDLIALSPEALRKRGGRLTPCILPRKDVIVFVMHPLRLVISKNSCLAFDPGDPTVQSVIADISSAIKIQQLERAHLAKSGNGSVLEPYAISYELVVLEQALRSFCNQFSRIKELLGLIVETSLKALVDSQGSDQEEQLYRLVPLKDGLAVAQHNMQEAVGVLQQLVDCDEDMLAMLLTEKGALQKEKARVSSQAARLDLNLHSDVELLLENYLRELILTGQQIKMLQARVQSAQEVFSINVDLMRNRVLRITLLLTILSTSLASAATIGAFFGMNVRLPESLETHPEAFAWITVGSICLGAGLFAFAVAFARGHGKDRVRRDLQSVAAFQSIFKHIRSVSQAIYQTSLDPKEVAMGKTKESRAYFRKMLSAHRNYEVSWEEVDVLMDVLGASADQFRQQQKYSDETSEATIYRKLFESLAAQERQETSGDEDLEAAGREARDRVAEARRERPPV</sequence>
<evidence type="ECO:0000256" key="3">
    <source>
        <dbReference type="ARBA" id="ARBA00022692"/>
    </source>
</evidence>
<keyword evidence="8 10" id="KW-0472">Membrane</keyword>
<dbReference type="InterPro" id="IPR039204">
    <property type="entry name" value="MRS2-like"/>
</dbReference>
<feature type="region of interest" description="Disordered" evidence="9">
    <location>
        <begin position="545"/>
        <end position="577"/>
    </location>
</feature>